<evidence type="ECO:0000313" key="1">
    <source>
        <dbReference type="EMBL" id="MPC74384.1"/>
    </source>
</evidence>
<sequence>MQPLSLFTTALQNTTNPLHLLLIGRVPCSLPIYSTPDYVPSKSLQQLATLTSPGLINFGPEP</sequence>
<protein>
    <submittedName>
        <fullName evidence="1">Uncharacterized protein</fullName>
    </submittedName>
</protein>
<evidence type="ECO:0000313" key="2">
    <source>
        <dbReference type="Proteomes" id="UP000324222"/>
    </source>
</evidence>
<reference evidence="1 2" key="1">
    <citation type="submission" date="2019-05" db="EMBL/GenBank/DDBJ databases">
        <title>Another draft genome of Portunus trituberculatus and its Hox gene families provides insights of decapod evolution.</title>
        <authorList>
            <person name="Jeong J.-H."/>
            <person name="Song I."/>
            <person name="Kim S."/>
            <person name="Choi T."/>
            <person name="Kim D."/>
            <person name="Ryu S."/>
            <person name="Kim W."/>
        </authorList>
    </citation>
    <scope>NUCLEOTIDE SEQUENCE [LARGE SCALE GENOMIC DNA]</scope>
    <source>
        <tissue evidence="1">Muscle</tissue>
    </source>
</reference>
<gene>
    <name evidence="1" type="ORF">E2C01_068742</name>
</gene>
<organism evidence="1 2">
    <name type="scientific">Portunus trituberculatus</name>
    <name type="common">Swimming crab</name>
    <name type="synonym">Neptunus trituberculatus</name>
    <dbReference type="NCBI Taxonomy" id="210409"/>
    <lineage>
        <taxon>Eukaryota</taxon>
        <taxon>Metazoa</taxon>
        <taxon>Ecdysozoa</taxon>
        <taxon>Arthropoda</taxon>
        <taxon>Crustacea</taxon>
        <taxon>Multicrustacea</taxon>
        <taxon>Malacostraca</taxon>
        <taxon>Eumalacostraca</taxon>
        <taxon>Eucarida</taxon>
        <taxon>Decapoda</taxon>
        <taxon>Pleocyemata</taxon>
        <taxon>Brachyura</taxon>
        <taxon>Eubrachyura</taxon>
        <taxon>Portunoidea</taxon>
        <taxon>Portunidae</taxon>
        <taxon>Portuninae</taxon>
        <taxon>Portunus</taxon>
    </lineage>
</organism>
<dbReference type="Proteomes" id="UP000324222">
    <property type="component" value="Unassembled WGS sequence"/>
</dbReference>
<comment type="caution">
    <text evidence="1">The sequence shown here is derived from an EMBL/GenBank/DDBJ whole genome shotgun (WGS) entry which is preliminary data.</text>
</comment>
<keyword evidence="2" id="KW-1185">Reference proteome</keyword>
<dbReference type="EMBL" id="VSRR010038825">
    <property type="protein sequence ID" value="MPC74384.1"/>
    <property type="molecule type" value="Genomic_DNA"/>
</dbReference>
<accession>A0A5B7I0Y2</accession>
<dbReference type="AlphaFoldDB" id="A0A5B7I0Y2"/>
<proteinExistence type="predicted"/>
<name>A0A5B7I0Y2_PORTR</name>